<dbReference type="InterPro" id="IPR018488">
    <property type="entry name" value="cNMP-bd_CS"/>
</dbReference>
<dbReference type="PANTHER" id="PTHR23011:SF28">
    <property type="entry name" value="CYCLIC NUCLEOTIDE-BINDING DOMAIN CONTAINING PROTEIN"/>
    <property type="match status" value="1"/>
</dbReference>
<dbReference type="OrthoDB" id="2021138at2759"/>
<sequence>MNLEFEAQKKFEDLKHSLQTNPTIRTPKQIKAIQSYMSSLLFFRNNIMPMGDEIIYKTCGLMEYENFSPNQYICKIGEPGDKFYVILKGIVKVLVNSPQDDNEEHEANRLSEGTAFGEYSLLNNQPRIASIQCLTDTELAVLTKVHYLNILGKIENKRIDEQVKFLRRFTIFAKWSKHLIVKINYFLKEKTLPRKSIIFREGDEANEIIFIKSGELEICKSVRTPSGKKLSYLRSFPPQQTADVAILGPGETVGEELMYSNKHLYTCKVYSYTATIMVMDKEDFFKRIRNEDSQNALISANEVREKIRNLRVKSLMMLKNGNCQEIEEKNCVSFERPRTRARQSVSVKSPVMTPSKKVTRYKALNQNDIQNIVSRSKIDIQSPVANVFHIKKDKNRSAYGSRGNDKITEQHYLWPIKIEQKKIYDRNGLFAIKRQSSESECNVSSYRV</sequence>
<dbReference type="PANTHER" id="PTHR23011">
    <property type="entry name" value="CYCLIC NUCLEOTIDE-BINDING DOMAIN CONTAINING PROTEIN"/>
    <property type="match status" value="1"/>
</dbReference>
<comment type="caution">
    <text evidence="2">The sequence shown here is derived from an EMBL/GenBank/DDBJ whole genome shotgun (WGS) entry which is preliminary data.</text>
</comment>
<reference evidence="2 3" key="1">
    <citation type="submission" date="2016-11" db="EMBL/GenBank/DDBJ databases">
        <title>The macronuclear genome of Stentor coeruleus: a giant cell with tiny introns.</title>
        <authorList>
            <person name="Slabodnick M."/>
            <person name="Ruby J.G."/>
            <person name="Reiff S.B."/>
            <person name="Swart E.C."/>
            <person name="Gosai S."/>
            <person name="Prabakaran S."/>
            <person name="Witkowska E."/>
            <person name="Larue G.E."/>
            <person name="Fisher S."/>
            <person name="Freeman R.M."/>
            <person name="Gunawardena J."/>
            <person name="Chu W."/>
            <person name="Stover N.A."/>
            <person name="Gregory B.D."/>
            <person name="Nowacki M."/>
            <person name="Derisi J."/>
            <person name="Roy S.W."/>
            <person name="Marshall W.F."/>
            <person name="Sood P."/>
        </authorList>
    </citation>
    <scope>NUCLEOTIDE SEQUENCE [LARGE SCALE GENOMIC DNA]</scope>
    <source>
        <strain evidence="2">WM001</strain>
    </source>
</reference>
<organism evidence="2 3">
    <name type="scientific">Stentor coeruleus</name>
    <dbReference type="NCBI Taxonomy" id="5963"/>
    <lineage>
        <taxon>Eukaryota</taxon>
        <taxon>Sar</taxon>
        <taxon>Alveolata</taxon>
        <taxon>Ciliophora</taxon>
        <taxon>Postciliodesmatophora</taxon>
        <taxon>Heterotrichea</taxon>
        <taxon>Heterotrichida</taxon>
        <taxon>Stentoridae</taxon>
        <taxon>Stentor</taxon>
    </lineage>
</organism>
<feature type="domain" description="Cyclic nucleotide-binding" evidence="1">
    <location>
        <begin position="62"/>
        <end position="168"/>
    </location>
</feature>
<dbReference type="Proteomes" id="UP000187209">
    <property type="component" value="Unassembled WGS sequence"/>
</dbReference>
<dbReference type="EMBL" id="MPUH01000891">
    <property type="protein sequence ID" value="OMJ72560.1"/>
    <property type="molecule type" value="Genomic_DNA"/>
</dbReference>
<evidence type="ECO:0000259" key="1">
    <source>
        <dbReference type="PROSITE" id="PS50042"/>
    </source>
</evidence>
<dbReference type="PROSITE" id="PS00888">
    <property type="entry name" value="CNMP_BINDING_1"/>
    <property type="match status" value="1"/>
</dbReference>
<dbReference type="InterPro" id="IPR000595">
    <property type="entry name" value="cNMP-bd_dom"/>
</dbReference>
<evidence type="ECO:0000313" key="3">
    <source>
        <dbReference type="Proteomes" id="UP000187209"/>
    </source>
</evidence>
<dbReference type="InterPro" id="IPR014710">
    <property type="entry name" value="RmlC-like_jellyroll"/>
</dbReference>
<dbReference type="Pfam" id="PF00027">
    <property type="entry name" value="cNMP_binding"/>
    <property type="match status" value="2"/>
</dbReference>
<dbReference type="AlphaFoldDB" id="A0A1R2B7H0"/>
<feature type="domain" description="Cyclic nucleotide-binding" evidence="1">
    <location>
        <begin position="171"/>
        <end position="284"/>
    </location>
</feature>
<dbReference type="InterPro" id="IPR018490">
    <property type="entry name" value="cNMP-bd_dom_sf"/>
</dbReference>
<dbReference type="PROSITE" id="PS50042">
    <property type="entry name" value="CNMP_BINDING_3"/>
    <property type="match status" value="2"/>
</dbReference>
<protein>
    <recommendedName>
        <fullName evidence="1">Cyclic nucleotide-binding domain-containing protein</fullName>
    </recommendedName>
</protein>
<dbReference type="SMART" id="SM00100">
    <property type="entry name" value="cNMP"/>
    <property type="match status" value="2"/>
</dbReference>
<name>A0A1R2B7H0_9CILI</name>
<evidence type="ECO:0000313" key="2">
    <source>
        <dbReference type="EMBL" id="OMJ72560.1"/>
    </source>
</evidence>
<dbReference type="SUPFAM" id="SSF51206">
    <property type="entry name" value="cAMP-binding domain-like"/>
    <property type="match status" value="2"/>
</dbReference>
<proteinExistence type="predicted"/>
<keyword evidence="3" id="KW-1185">Reference proteome</keyword>
<accession>A0A1R2B7H0</accession>
<dbReference type="Gene3D" id="2.60.120.10">
    <property type="entry name" value="Jelly Rolls"/>
    <property type="match status" value="2"/>
</dbReference>
<dbReference type="CDD" id="cd00038">
    <property type="entry name" value="CAP_ED"/>
    <property type="match status" value="2"/>
</dbReference>
<gene>
    <name evidence="2" type="ORF">SteCoe_28977</name>
</gene>